<evidence type="ECO:0000256" key="9">
    <source>
        <dbReference type="ARBA" id="ARBA00022837"/>
    </source>
</evidence>
<evidence type="ECO:0000256" key="1">
    <source>
        <dbReference type="ARBA" id="ARBA00004479"/>
    </source>
</evidence>
<keyword evidence="8" id="KW-0732">Signal</keyword>
<evidence type="ECO:0000256" key="15">
    <source>
        <dbReference type="ARBA" id="ARBA00023180"/>
    </source>
</evidence>
<keyword evidence="14" id="KW-1015">Disulfide bond</keyword>
<evidence type="ECO:0000256" key="13">
    <source>
        <dbReference type="ARBA" id="ARBA00023136"/>
    </source>
</evidence>
<evidence type="ECO:0000313" key="20">
    <source>
        <dbReference type="Proteomes" id="UP000316079"/>
    </source>
</evidence>
<accession>A0A553NN27</accession>
<dbReference type="EMBL" id="SRMA01026822">
    <property type="protein sequence ID" value="TRY66838.1"/>
    <property type="molecule type" value="Genomic_DNA"/>
</dbReference>
<comment type="similarity">
    <text evidence="2">Belongs to the calcium channel subunit alpha-2/delta family.</text>
</comment>
<dbReference type="Pfam" id="PF08399">
    <property type="entry name" value="VWA_N"/>
    <property type="match status" value="1"/>
</dbReference>
<feature type="compositionally biased region" description="Polar residues" evidence="17">
    <location>
        <begin position="113"/>
        <end position="125"/>
    </location>
</feature>
<dbReference type="SUPFAM" id="SSF53300">
    <property type="entry name" value="vWA-like"/>
    <property type="match status" value="1"/>
</dbReference>
<dbReference type="Gene3D" id="3.40.50.410">
    <property type="entry name" value="von Willebrand factor, type A domain"/>
    <property type="match status" value="1"/>
</dbReference>
<keyword evidence="10" id="KW-0851">Voltage-gated channel</keyword>
<evidence type="ECO:0000256" key="3">
    <source>
        <dbReference type="ARBA" id="ARBA00022448"/>
    </source>
</evidence>
<comment type="subcellular location">
    <subcellularLocation>
        <location evidence="1">Membrane</location>
        <topology evidence="1">Single-pass type I membrane protein</topology>
    </subcellularLocation>
</comment>
<evidence type="ECO:0000313" key="19">
    <source>
        <dbReference type="EMBL" id="TRY66838.1"/>
    </source>
</evidence>
<keyword evidence="13" id="KW-0472">Membrane</keyword>
<keyword evidence="15" id="KW-0325">Glycoprotein</keyword>
<dbReference type="InterPro" id="IPR051173">
    <property type="entry name" value="Ca_channel_alpha-2/delta"/>
</dbReference>
<dbReference type="InterPro" id="IPR002035">
    <property type="entry name" value="VWF_A"/>
</dbReference>
<dbReference type="Pfam" id="PF08473">
    <property type="entry name" value="VGCC_alpha2"/>
    <property type="match status" value="1"/>
</dbReference>
<evidence type="ECO:0000256" key="4">
    <source>
        <dbReference type="ARBA" id="ARBA00022568"/>
    </source>
</evidence>
<keyword evidence="5" id="KW-0107">Calcium channel</keyword>
<dbReference type="SMART" id="SM00327">
    <property type="entry name" value="VWA"/>
    <property type="match status" value="1"/>
</dbReference>
<dbReference type="FunFam" id="3.30.450.20:FF:000014">
    <property type="entry name" value="voltage-dependent calcium channel subunit alpha-2/delta-1 isoform X1"/>
    <property type="match status" value="1"/>
</dbReference>
<dbReference type="STRING" id="623744.A0A553NN27"/>
<evidence type="ECO:0000256" key="6">
    <source>
        <dbReference type="ARBA" id="ARBA00022692"/>
    </source>
</evidence>
<dbReference type="CDD" id="cd12912">
    <property type="entry name" value="PDC2_MCP_like"/>
    <property type="match status" value="1"/>
</dbReference>
<evidence type="ECO:0000256" key="16">
    <source>
        <dbReference type="ARBA" id="ARBA00023303"/>
    </source>
</evidence>
<evidence type="ECO:0000256" key="10">
    <source>
        <dbReference type="ARBA" id="ARBA00022882"/>
    </source>
</evidence>
<keyword evidence="16" id="KW-0407">Ion channel</keyword>
<proteinExistence type="inferred from homology"/>
<keyword evidence="6" id="KW-0812">Transmembrane</keyword>
<dbReference type="PROSITE" id="PS50234">
    <property type="entry name" value="VWFA"/>
    <property type="match status" value="1"/>
</dbReference>
<dbReference type="InterPro" id="IPR013608">
    <property type="entry name" value="VWA_N"/>
</dbReference>
<evidence type="ECO:0000256" key="5">
    <source>
        <dbReference type="ARBA" id="ARBA00022673"/>
    </source>
</evidence>
<dbReference type="CDD" id="cd01463">
    <property type="entry name" value="vWA_VGCC_like"/>
    <property type="match status" value="1"/>
</dbReference>
<reference evidence="19 20" key="1">
    <citation type="journal article" date="2019" name="Sci. Data">
        <title>Hybrid genome assembly and annotation of Danionella translucida.</title>
        <authorList>
            <person name="Kadobianskyi M."/>
            <person name="Schulze L."/>
            <person name="Schuelke M."/>
            <person name="Judkewitz B."/>
        </authorList>
    </citation>
    <scope>NUCLEOTIDE SEQUENCE [LARGE SCALE GENOMIC DNA]</scope>
    <source>
        <strain evidence="19 20">Bolton</strain>
    </source>
</reference>
<dbReference type="OrthoDB" id="10054666at2759"/>
<name>A0A553NN27_9TELE</name>
<evidence type="ECO:0000256" key="11">
    <source>
        <dbReference type="ARBA" id="ARBA00022989"/>
    </source>
</evidence>
<keyword evidence="20" id="KW-1185">Reference proteome</keyword>
<dbReference type="GO" id="GO:0005245">
    <property type="term" value="F:voltage-gated calcium channel activity"/>
    <property type="evidence" value="ECO:0007669"/>
    <property type="project" value="TreeGrafter"/>
</dbReference>
<dbReference type="GO" id="GO:0005891">
    <property type="term" value="C:voltage-gated calcium channel complex"/>
    <property type="evidence" value="ECO:0007669"/>
    <property type="project" value="TreeGrafter"/>
</dbReference>
<dbReference type="PANTHER" id="PTHR10166:SF7">
    <property type="entry name" value="VOLTAGE-DEPENDENT CALCIUM CHANNEL SUBUNIT ALPHA-2_DELTA-2"/>
    <property type="match status" value="1"/>
</dbReference>
<keyword evidence="3" id="KW-0813">Transport</keyword>
<evidence type="ECO:0000256" key="8">
    <source>
        <dbReference type="ARBA" id="ARBA00022729"/>
    </source>
</evidence>
<feature type="region of interest" description="Disordered" evidence="17">
    <location>
        <begin position="112"/>
        <end position="131"/>
    </location>
</feature>
<evidence type="ECO:0000259" key="18">
    <source>
        <dbReference type="PROSITE" id="PS50234"/>
    </source>
</evidence>
<evidence type="ECO:0000256" key="2">
    <source>
        <dbReference type="ARBA" id="ARBA00007060"/>
    </source>
</evidence>
<keyword evidence="4" id="KW-0109">Calcium transport</keyword>
<dbReference type="Pfam" id="PF00092">
    <property type="entry name" value="VWA"/>
    <property type="match status" value="1"/>
</dbReference>
<keyword evidence="7" id="KW-0479">Metal-binding</keyword>
<evidence type="ECO:0000256" key="14">
    <source>
        <dbReference type="ARBA" id="ARBA00023157"/>
    </source>
</evidence>
<protein>
    <recommendedName>
        <fullName evidence="18">VWFA domain-containing protein</fullName>
    </recommendedName>
</protein>
<evidence type="ECO:0000256" key="12">
    <source>
        <dbReference type="ARBA" id="ARBA00023065"/>
    </source>
</evidence>
<organism evidence="19 20">
    <name type="scientific">Danionella cerebrum</name>
    <dbReference type="NCBI Taxonomy" id="2873325"/>
    <lineage>
        <taxon>Eukaryota</taxon>
        <taxon>Metazoa</taxon>
        <taxon>Chordata</taxon>
        <taxon>Craniata</taxon>
        <taxon>Vertebrata</taxon>
        <taxon>Euteleostomi</taxon>
        <taxon>Actinopterygii</taxon>
        <taxon>Neopterygii</taxon>
        <taxon>Teleostei</taxon>
        <taxon>Ostariophysi</taxon>
        <taxon>Cypriniformes</taxon>
        <taxon>Danionidae</taxon>
        <taxon>Danioninae</taxon>
        <taxon>Danionella</taxon>
    </lineage>
</organism>
<keyword evidence="11" id="KW-1133">Transmembrane helix</keyword>
<dbReference type="InterPro" id="IPR013680">
    <property type="entry name" value="VDCC_a2/dsu"/>
</dbReference>
<dbReference type="Gene3D" id="3.30.450.20">
    <property type="entry name" value="PAS domain"/>
    <property type="match status" value="1"/>
</dbReference>
<dbReference type="InterPro" id="IPR036465">
    <property type="entry name" value="vWFA_dom_sf"/>
</dbReference>
<feature type="domain" description="VWFA" evidence="18">
    <location>
        <begin position="647"/>
        <end position="827"/>
    </location>
</feature>
<evidence type="ECO:0000256" key="7">
    <source>
        <dbReference type="ARBA" id="ARBA00022723"/>
    </source>
</evidence>
<evidence type="ECO:0000256" key="17">
    <source>
        <dbReference type="SAM" id="MobiDB-lite"/>
    </source>
</evidence>
<dbReference type="PANTHER" id="PTHR10166">
    <property type="entry name" value="VOLTAGE-DEPENDENT CALCIUM CHANNEL SUBUNIT ALPHA-2/DELTA-RELATED"/>
    <property type="match status" value="1"/>
</dbReference>
<keyword evidence="12" id="KW-0406">Ion transport</keyword>
<sequence>MLCLCRRCSSLHPAGIRGTHRPSRSHYTHHVPSVICVSSNQMLETSPNRRISPTEMALIQHESAALGDGKDSGHAAQFAARTDNGSGLVSWESVEEDIQNAFSHSVKWKENNGQETSIGSESTCVPRTDGSREKHYCQNQRRFITRSGNIHSHLAAEREEEESRVVCACVRVRVCDLRVANTAVLCDRMIHWASRIEKELEKVLQLVTGGQQMRAGQVFPYSSPACVRATQSQTFTATLSASDLCLWLFSQVLDKDCRCLCSCLGNRAIETCLVMVGTSSSFHTQQRLQSRIVVNVNSDPSSESQLGSRCLACEGCCGVSRVLQKTLKGFFGTKAVVLFVVAKIYNDKRNQFDVVRNTPKQLVERCLSESVPDACLMPDSLSDFDEDEPVTKYPITPPPPPPPPAPLSYCLMQRMLLKAVPSFTSADVLPASCCSLGFLTSLFGFSSDHCLKLQQNSQKRSVPHARIHHEQTLEDVLPDYSHIGELSPSLPHRLAREAEDIQREHSWQDAIKENDIQYYDAKADSDILDDDDGENLLDNPNSLSLEFVDDPNFKNKVNYSYTAVQIPTDIYKGSPTILNELNWTQSLERIFIENSREDPSLRWQVFGSATGVTRYYPATKWRAPNKIDLYDVRRRPWYIQGASSPKDMVIIVDVSGSVSGLTLKLMKTSVIEMLDTLSDDDYVNVARFNEKAYAVVPCFTTLVQANIKNKKIFKEAVMNMQAKGTTDYKTGFQFAFDQLLNETSAPRANCNKMIMMFTDGGEDRAQDIFEKYNWPNKTVRVFTFSVGQHNYDVTPLQWIACANKGYYFEIPSIGAIRINTQEYLDVLGRPMVLAGERAKQVQWTNVYQDALGLGLVITGTMPVFNLTADGDSKNQLILGVMGVDIALNEIKELTPRYKLGANGYTFAIDPNGYVLLHPNLQPKIINFREPVTLDFLDAELPDRNKEEIRRQMIDGKPGQKRVKTLVKSVDERYIDEAQRTYIWSPVEGTDYSLGLVLPSYSENHVRANLSDQILQVQFGFVPYFALKRHVFAFLCVLDVFMICFDSSGCSLCSIVAMSFISCLGHGALGKAMAVGLLPCSYTPVFISFTLCMSITLQTTSVNLPPLKNPQLRVLGIVEGQLPGHTKGYFESLLPHTFESEGHVFIAPREYCKDLELSNNNTEFLLNFIALMEKVTPDSKQCDNFLLHNLILDTGILKQLVDRVWKINDLNTYGFLAVFAATDGGVTRVFPNKASETWEEDPEPFNASYYRRSLDNKGYIFRAPYRSGNDDIMNPENDTIGILVSTAVDIAIGNRNIKPAAWTDKFKILASNHTDSNRMSSQTCGPNRICEMDCEANSDDLLCYLIDDGGFLIMSNQKDHWNKIGMFFSEVDPTLFYALYNNSFYRRKQSYDYQSVCDPVPSSNTGAAPRGVFVPTIADVLNVAWWTSLLQQMLCGFAYQSWFLTDEVDAEGMEFKETTCVTVQTQFFFSNLSSSYNILQDCDNCSRLIHAKRINNTNLLFVVAERLSCNSCEIEKLSQVEIEYKETSTCETITTARYRKGTTTCFDYSVFENASDCGRGYSFRPSLFTLLLLQLLLLPAIVRPSV</sequence>
<gene>
    <name evidence="19" type="ORF">DNTS_004778</name>
</gene>
<keyword evidence="9" id="KW-0106">Calcium</keyword>
<dbReference type="Proteomes" id="UP000316079">
    <property type="component" value="Unassembled WGS sequence"/>
</dbReference>
<comment type="caution">
    <text evidence="19">The sequence shown here is derived from an EMBL/GenBank/DDBJ whole genome shotgun (WGS) entry which is preliminary data.</text>
</comment>
<dbReference type="GO" id="GO:0046872">
    <property type="term" value="F:metal ion binding"/>
    <property type="evidence" value="ECO:0007669"/>
    <property type="project" value="UniProtKB-KW"/>
</dbReference>
<dbReference type="FunFam" id="3.40.50.410:FF:000006">
    <property type="entry name" value="voltage-dependent calcium channel subunit alpha-2/delta-1 isoform X1"/>
    <property type="match status" value="1"/>
</dbReference>